<dbReference type="Gene3D" id="1.10.510.10">
    <property type="entry name" value="Transferase(Phosphotransferase) domain 1"/>
    <property type="match status" value="1"/>
</dbReference>
<feature type="region of interest" description="Disordered" evidence="6">
    <location>
        <begin position="228"/>
        <end position="277"/>
    </location>
</feature>
<accession>A0ABX7N1V2</accession>
<reference evidence="8 9" key="1">
    <citation type="submission" date="2021-02" db="EMBL/GenBank/DDBJ databases">
        <title>De Novo genome assembly of isolated myxobacteria.</title>
        <authorList>
            <person name="Stevens D.C."/>
        </authorList>
    </citation>
    <scope>NUCLEOTIDE SEQUENCE [LARGE SCALE GENOMIC DNA]</scope>
    <source>
        <strain evidence="8 9">SCHIC003</strain>
    </source>
</reference>
<keyword evidence="8" id="KW-0723">Serine/threonine-protein kinase</keyword>
<dbReference type="CDD" id="cd14014">
    <property type="entry name" value="STKc_PknB_like"/>
    <property type="match status" value="1"/>
</dbReference>
<dbReference type="PROSITE" id="PS00107">
    <property type="entry name" value="PROTEIN_KINASE_ATP"/>
    <property type="match status" value="1"/>
</dbReference>
<name>A0ABX7N1V2_9BACT</name>
<dbReference type="PANTHER" id="PTHR43289">
    <property type="entry name" value="MITOGEN-ACTIVATED PROTEIN KINASE KINASE KINASE 20-RELATED"/>
    <property type="match status" value="1"/>
</dbReference>
<evidence type="ECO:0000256" key="3">
    <source>
        <dbReference type="ARBA" id="ARBA00022777"/>
    </source>
</evidence>
<dbReference type="Pfam" id="PF13424">
    <property type="entry name" value="TPR_12"/>
    <property type="match status" value="2"/>
</dbReference>
<protein>
    <submittedName>
        <fullName evidence="8">Serine/threonine protein kinase</fullName>
    </submittedName>
</protein>
<keyword evidence="9" id="KW-1185">Reference proteome</keyword>
<dbReference type="InterPro" id="IPR019734">
    <property type="entry name" value="TPR_rpt"/>
</dbReference>
<proteinExistence type="predicted"/>
<keyword evidence="1" id="KW-0808">Transferase</keyword>
<feature type="domain" description="Protein kinase" evidence="7">
    <location>
        <begin position="71"/>
        <end position="359"/>
    </location>
</feature>
<evidence type="ECO:0000313" key="8">
    <source>
        <dbReference type="EMBL" id="QSQ12704.1"/>
    </source>
</evidence>
<evidence type="ECO:0000256" key="5">
    <source>
        <dbReference type="PROSITE-ProRule" id="PRU10141"/>
    </source>
</evidence>
<keyword evidence="3 8" id="KW-0418">Kinase</keyword>
<feature type="compositionally biased region" description="Low complexity" evidence="6">
    <location>
        <begin position="251"/>
        <end position="262"/>
    </location>
</feature>
<dbReference type="GO" id="GO:0004674">
    <property type="term" value="F:protein serine/threonine kinase activity"/>
    <property type="evidence" value="ECO:0007669"/>
    <property type="project" value="UniProtKB-KW"/>
</dbReference>
<feature type="binding site" evidence="5">
    <location>
        <position position="100"/>
    </location>
    <ligand>
        <name>ATP</name>
        <dbReference type="ChEBI" id="CHEBI:30616"/>
    </ligand>
</feature>
<keyword evidence="4 5" id="KW-0067">ATP-binding</keyword>
<dbReference type="PROSITE" id="PS50011">
    <property type="entry name" value="PROTEIN_KINASE_DOM"/>
    <property type="match status" value="1"/>
</dbReference>
<dbReference type="Pfam" id="PF00069">
    <property type="entry name" value="Pkinase"/>
    <property type="match status" value="1"/>
</dbReference>
<evidence type="ECO:0000259" key="7">
    <source>
        <dbReference type="PROSITE" id="PS50011"/>
    </source>
</evidence>
<dbReference type="EMBL" id="CP071091">
    <property type="protein sequence ID" value="QSQ12704.1"/>
    <property type="molecule type" value="Genomic_DNA"/>
</dbReference>
<organism evidence="8 9">
    <name type="scientific">Myxococcus landrumensis</name>
    <dbReference type="NCBI Taxonomy" id="2813577"/>
    <lineage>
        <taxon>Bacteria</taxon>
        <taxon>Pseudomonadati</taxon>
        <taxon>Myxococcota</taxon>
        <taxon>Myxococcia</taxon>
        <taxon>Myxococcales</taxon>
        <taxon>Cystobacterineae</taxon>
        <taxon>Myxococcaceae</taxon>
        <taxon>Myxococcus</taxon>
    </lineage>
</organism>
<dbReference type="SMART" id="SM00028">
    <property type="entry name" value="TPR"/>
    <property type="match status" value="5"/>
</dbReference>
<evidence type="ECO:0000256" key="2">
    <source>
        <dbReference type="ARBA" id="ARBA00022741"/>
    </source>
</evidence>
<dbReference type="Gene3D" id="1.25.40.10">
    <property type="entry name" value="Tetratricopeptide repeat domain"/>
    <property type="match status" value="2"/>
</dbReference>
<dbReference type="Proteomes" id="UP000663090">
    <property type="component" value="Chromosome"/>
</dbReference>
<sequence length="958" mass="103732">MRCPTTENLLAFGRGLLRGDEASALQVHLDECPSCRVLVAEAVVSVDEGVSQPPVALSSSFLGRGDVLGRYVVMERIGAGGMGVVYAARDPELHRKVALKILRFDTVQPARLAESQARLLREAQATARVVHPNVVAIHDFGRVDERVFLAMEFVEGTTLGARMRAGRMPWREVVGLFHQAGQGLAAAHAAGLVHRDFKPDNVLIDTTGRVRITDFGLVRILDGAEESPAPAVTAQSAPSTPSANGESPDSLTQTGTLLGTPGYMAPEQSRGESPDARSDQFSFCVALYEALYGERPFPRAAPASLALTQGGRSSRALQRGARVPDRIHRAVLKGLSPEPGDRHASMEVLLRALGQEPLLSPHQLLHVTGIAAALLAMGVVAFFATRPTLCEDDPAALLGVWDEKTRATVQDALLKTRLPYAADTWRVVGSTLDSYSRDWMSASRHACEATRIHGRQTEGMYERQLLCLDQRRRDVAALVGVLSSAAVPVVQNAVRAVSGLEDLNRCSDVQALTSSRPLPKDPGVREKLESLQKDIATVRARLQAGQPKSALELASTLPARMEGWDFPPVRVEMLRVLAKSQAESNDPEAVQTLHKLIQTAQAAGMDWDVADGWVSLLRVASFFDKGADPEGQYGSHATAAVQRLGGDAPMEVTLATNLSSLLQAKGKLPEAVTEGLHALELARKTYPPKDARLATPLLNAGRVLGLAGRFEEAAAFLREAHERYVAHYGPDHPDVGAVLSLLAVQETYLNRYEDAVAHQERVLAIYAGVHGAESLNVASAMHNMGNMLSHVPGRNDAAAEYFRRAVAIREKLLGPEDARVASSLSGLGQVLRESGRPGEALAVHERALAIREKAKGPDSQEAAYDRGLVGEALMALHQPRKARPIVERALAVYEKKSFGADELILADIRFLLARTLVGEPHEKARARKLALSSLEIYRRFPKAREKEIPQVETWLAAR</sequence>
<evidence type="ECO:0000256" key="4">
    <source>
        <dbReference type="ARBA" id="ARBA00022840"/>
    </source>
</evidence>
<keyword evidence="2 5" id="KW-0547">Nucleotide-binding</keyword>
<evidence type="ECO:0000256" key="1">
    <source>
        <dbReference type="ARBA" id="ARBA00022679"/>
    </source>
</evidence>
<evidence type="ECO:0000313" key="9">
    <source>
        <dbReference type="Proteomes" id="UP000663090"/>
    </source>
</evidence>
<dbReference type="InterPro" id="IPR008271">
    <property type="entry name" value="Ser/Thr_kinase_AS"/>
</dbReference>
<dbReference type="InterPro" id="IPR000719">
    <property type="entry name" value="Prot_kinase_dom"/>
</dbReference>
<dbReference type="SUPFAM" id="SSF56112">
    <property type="entry name" value="Protein kinase-like (PK-like)"/>
    <property type="match status" value="1"/>
</dbReference>
<evidence type="ECO:0000256" key="6">
    <source>
        <dbReference type="SAM" id="MobiDB-lite"/>
    </source>
</evidence>
<dbReference type="Gene3D" id="3.30.200.20">
    <property type="entry name" value="Phosphorylase Kinase, domain 1"/>
    <property type="match status" value="1"/>
</dbReference>
<dbReference type="RefSeq" id="WP_206714422.1">
    <property type="nucleotide sequence ID" value="NZ_CP071091.1"/>
</dbReference>
<feature type="compositionally biased region" description="Polar residues" evidence="6">
    <location>
        <begin position="233"/>
        <end position="250"/>
    </location>
</feature>
<dbReference type="InterPro" id="IPR011009">
    <property type="entry name" value="Kinase-like_dom_sf"/>
</dbReference>
<dbReference type="PANTHER" id="PTHR43289:SF34">
    <property type="entry name" value="SERINE_THREONINE-PROTEIN KINASE YBDM-RELATED"/>
    <property type="match status" value="1"/>
</dbReference>
<dbReference type="InterPro" id="IPR011990">
    <property type="entry name" value="TPR-like_helical_dom_sf"/>
</dbReference>
<dbReference type="InterPro" id="IPR017441">
    <property type="entry name" value="Protein_kinase_ATP_BS"/>
</dbReference>
<gene>
    <name evidence="8" type="ORF">JY572_30785</name>
</gene>
<dbReference type="SUPFAM" id="SSF48452">
    <property type="entry name" value="TPR-like"/>
    <property type="match status" value="2"/>
</dbReference>
<dbReference type="PROSITE" id="PS00108">
    <property type="entry name" value="PROTEIN_KINASE_ST"/>
    <property type="match status" value="1"/>
</dbReference>